<evidence type="ECO:0000313" key="1">
    <source>
        <dbReference type="EMBL" id="MBE0457028.1"/>
    </source>
</evidence>
<comment type="caution">
    <text evidence="1">The sequence shown here is derived from an EMBL/GenBank/DDBJ whole genome shotgun (WGS) entry which is preliminary data.</text>
</comment>
<reference evidence="1 2" key="1">
    <citation type="submission" date="2020-07" db="EMBL/GenBank/DDBJ databases">
        <title>Halophilic bacteria isolated from french cheeses.</title>
        <authorList>
            <person name="Kothe C.I."/>
            <person name="Farah-Kraiem B."/>
            <person name="Renault P."/>
            <person name="Dridi B."/>
        </authorList>
    </citation>
    <scope>NUCLEOTIDE SEQUENCE [LARGE SCALE GENOMIC DNA]</scope>
    <source>
        <strain evidence="1 2">FME14</strain>
    </source>
</reference>
<proteinExistence type="predicted"/>
<accession>A0ABR9FJM4</accession>
<evidence type="ECO:0008006" key="3">
    <source>
        <dbReference type="Google" id="ProtNLM"/>
    </source>
</evidence>
<dbReference type="EMBL" id="RRZA01000013">
    <property type="protein sequence ID" value="MBE0457028.1"/>
    <property type="molecule type" value="Genomic_DNA"/>
</dbReference>
<keyword evidence="2" id="KW-1185">Reference proteome</keyword>
<gene>
    <name evidence="1" type="ORF">EI167_06080</name>
</gene>
<evidence type="ECO:0000313" key="2">
    <source>
        <dbReference type="Proteomes" id="UP000707245"/>
    </source>
</evidence>
<organism evidence="1 2">
    <name type="scientific">Pseudoalteromonas prydzensis</name>
    <dbReference type="NCBI Taxonomy" id="182141"/>
    <lineage>
        <taxon>Bacteria</taxon>
        <taxon>Pseudomonadati</taxon>
        <taxon>Pseudomonadota</taxon>
        <taxon>Gammaproteobacteria</taxon>
        <taxon>Alteromonadales</taxon>
        <taxon>Pseudoalteromonadaceae</taxon>
        <taxon>Pseudoalteromonas</taxon>
    </lineage>
</organism>
<dbReference type="RefSeq" id="WP_064665565.1">
    <property type="nucleotide sequence ID" value="NZ_BDDT01000002.1"/>
</dbReference>
<name>A0ABR9FJM4_9GAMM</name>
<dbReference type="Proteomes" id="UP000707245">
    <property type="component" value="Unassembled WGS sequence"/>
</dbReference>
<sequence>MKNLSLVLSIFICVSCSKLSANEIKPKLFTNYFTGLESEIVMDYQSIKLNYDLTLRSEKNVHFSTCKQVEETASDDIAVSEFHLLQMLKANCAALKQYSQAKSSNVSYLQEILDKKDISNLPATAYPYVNKHDKSQRRGKTLSEYHKKFNTSLDISGAIKVETETDQMFYYVVATGDFNADKVQDALIRIDWQVIDAFGKGFKLIMVTKESADKPYEITTLN</sequence>
<dbReference type="GeneID" id="303292690"/>
<protein>
    <recommendedName>
        <fullName evidence="3">SPOR domain-containing protein</fullName>
    </recommendedName>
</protein>